<dbReference type="OrthoDB" id="6430233at2759"/>
<name>A0A087SV10_STEMI</name>
<evidence type="ECO:0000313" key="4">
    <source>
        <dbReference type="Proteomes" id="UP000054359"/>
    </source>
</evidence>
<dbReference type="SUPFAM" id="SSF103473">
    <property type="entry name" value="MFS general substrate transporter"/>
    <property type="match status" value="1"/>
</dbReference>
<dbReference type="InterPro" id="IPR011701">
    <property type="entry name" value="MFS"/>
</dbReference>
<dbReference type="InterPro" id="IPR036259">
    <property type="entry name" value="MFS_trans_sf"/>
</dbReference>
<feature type="region of interest" description="Disordered" evidence="1">
    <location>
        <begin position="204"/>
        <end position="261"/>
    </location>
</feature>
<feature type="transmembrane region" description="Helical" evidence="2">
    <location>
        <begin position="144"/>
        <end position="163"/>
    </location>
</feature>
<reference evidence="3 4" key="1">
    <citation type="submission" date="2013-11" db="EMBL/GenBank/DDBJ databases">
        <title>Genome sequencing of Stegodyphus mimosarum.</title>
        <authorList>
            <person name="Bechsgaard J."/>
        </authorList>
    </citation>
    <scope>NUCLEOTIDE SEQUENCE [LARGE SCALE GENOMIC DNA]</scope>
</reference>
<keyword evidence="2" id="KW-1133">Transmembrane helix</keyword>
<feature type="transmembrane region" description="Helical" evidence="2">
    <location>
        <begin position="111"/>
        <end position="132"/>
    </location>
</feature>
<feature type="transmembrane region" description="Helical" evidence="2">
    <location>
        <begin position="532"/>
        <end position="549"/>
    </location>
</feature>
<dbReference type="InterPro" id="IPR050327">
    <property type="entry name" value="Proton-linked_MCT"/>
</dbReference>
<feature type="transmembrane region" description="Helical" evidence="2">
    <location>
        <begin position="175"/>
        <end position="193"/>
    </location>
</feature>
<organism evidence="3 4">
    <name type="scientific">Stegodyphus mimosarum</name>
    <name type="common">African social velvet spider</name>
    <dbReference type="NCBI Taxonomy" id="407821"/>
    <lineage>
        <taxon>Eukaryota</taxon>
        <taxon>Metazoa</taxon>
        <taxon>Ecdysozoa</taxon>
        <taxon>Arthropoda</taxon>
        <taxon>Chelicerata</taxon>
        <taxon>Arachnida</taxon>
        <taxon>Araneae</taxon>
        <taxon>Araneomorphae</taxon>
        <taxon>Entelegynae</taxon>
        <taxon>Eresoidea</taxon>
        <taxon>Eresidae</taxon>
        <taxon>Stegodyphus</taxon>
    </lineage>
</organism>
<feature type="compositionally biased region" description="Basic and acidic residues" evidence="1">
    <location>
        <begin position="218"/>
        <end position="234"/>
    </location>
</feature>
<feature type="compositionally biased region" description="Acidic residues" evidence="1">
    <location>
        <begin position="410"/>
        <end position="419"/>
    </location>
</feature>
<evidence type="ECO:0000256" key="1">
    <source>
        <dbReference type="SAM" id="MobiDB-lite"/>
    </source>
</evidence>
<dbReference type="GO" id="GO:0008028">
    <property type="term" value="F:monocarboxylic acid transmembrane transporter activity"/>
    <property type="evidence" value="ECO:0007669"/>
    <property type="project" value="TreeGrafter"/>
</dbReference>
<proteinExistence type="predicted"/>
<feature type="transmembrane region" description="Helical" evidence="2">
    <location>
        <begin position="561"/>
        <end position="579"/>
    </location>
</feature>
<dbReference type="EMBL" id="KK112086">
    <property type="protein sequence ID" value="KFM56699.1"/>
    <property type="molecule type" value="Genomic_DNA"/>
</dbReference>
<keyword evidence="4" id="KW-1185">Reference proteome</keyword>
<protein>
    <submittedName>
        <fullName evidence="3">Monocarboxylate transporter 14</fullName>
    </submittedName>
</protein>
<evidence type="ECO:0000256" key="2">
    <source>
        <dbReference type="SAM" id="Phobius"/>
    </source>
</evidence>
<feature type="transmembrane region" description="Helical" evidence="2">
    <location>
        <begin position="585"/>
        <end position="611"/>
    </location>
</feature>
<dbReference type="Gene3D" id="1.20.1250.20">
    <property type="entry name" value="MFS general substrate transporter like domains"/>
    <property type="match status" value="2"/>
</dbReference>
<sequence>MGKVKAKSQMGPDQAVGWIIALACFFINFIMAGLARTAGVLFVAIIDLYHISRESATTPFSIRVCVRNLMGPLIGLLGQKYGIRSITTAGAAVAALGSILCYFAPNIFWITVFWGAIHGLGFGLSTVLHMMIISHYFDKYKASALGLGYSGDCFGTFVFPVIIEYLLSKYDVRGTFLILGGIVLNVVPLALLLKKPPWLREGKKRRKVPSLKTQTSKISEKTHPKELTGYKNDDVENYETDLSSSSSHLPRSTKDSINKQNQLPMYQEAVVMNSAISLLNRKNNSFSSFGGSVRSNKASPEYVDYFHYRDNFERHDSLPPVLEKETNMTETQQTENENPEYELSISNDHERKNEMDATSFETTGSMRKRRTSSFVGQIAHEIVHKMRSASFASQVAQDGFITNINHDNQEQSEPEEDDQSQQMISERSKDHTSIDFGSFNKQMGQQLILSVADMKLSECSKEPNLKLQKLDSFRLKPKQMSIFKMLLKTNMKPMFILISISMAVYAFLFIGVLTIIIDYAVDHGVDHDRGKYLVIGFSVTDLIGRLSFGQVIDRKLVKMKNYSGITMLLMGTFVTVLPLNSSFNFMMVCMCMYGFVQGGTAIMFPILVTYYMEKNEESIAMGCLNFYG</sequence>
<dbReference type="AlphaFoldDB" id="A0A087SV10"/>
<dbReference type="Pfam" id="PF07690">
    <property type="entry name" value="MFS_1"/>
    <property type="match status" value="2"/>
</dbReference>
<dbReference type="PANTHER" id="PTHR11360:SF303">
    <property type="entry name" value="MAJOR FACILITATOR SUPERFAMILY (MFS) PROFILE DOMAIN-CONTAINING PROTEIN"/>
    <property type="match status" value="1"/>
</dbReference>
<feature type="transmembrane region" description="Helical" evidence="2">
    <location>
        <begin position="494"/>
        <end position="520"/>
    </location>
</feature>
<gene>
    <name evidence="3" type="ORF">X975_09477</name>
</gene>
<dbReference type="Proteomes" id="UP000054359">
    <property type="component" value="Unassembled WGS sequence"/>
</dbReference>
<evidence type="ECO:0000313" key="3">
    <source>
        <dbReference type="EMBL" id="KFM56699.1"/>
    </source>
</evidence>
<feature type="non-terminal residue" evidence="3">
    <location>
        <position position="628"/>
    </location>
</feature>
<keyword evidence="2" id="KW-0472">Membrane</keyword>
<feature type="transmembrane region" description="Helical" evidence="2">
    <location>
        <begin position="15"/>
        <end position="46"/>
    </location>
</feature>
<dbReference type="PANTHER" id="PTHR11360">
    <property type="entry name" value="MONOCARBOXYLATE TRANSPORTER"/>
    <property type="match status" value="1"/>
</dbReference>
<dbReference type="OMA" id="IAMGCLN"/>
<feature type="region of interest" description="Disordered" evidence="1">
    <location>
        <begin position="327"/>
        <end position="352"/>
    </location>
</feature>
<keyword evidence="2" id="KW-0812">Transmembrane</keyword>
<feature type="transmembrane region" description="Helical" evidence="2">
    <location>
        <begin position="86"/>
        <end position="105"/>
    </location>
</feature>
<accession>A0A087SV10</accession>
<dbReference type="PROSITE" id="PS51257">
    <property type="entry name" value="PROKAR_LIPOPROTEIN"/>
    <property type="match status" value="1"/>
</dbReference>
<feature type="region of interest" description="Disordered" evidence="1">
    <location>
        <begin position="406"/>
        <end position="427"/>
    </location>
</feature>